<dbReference type="RefSeq" id="WP_133957531.1">
    <property type="nucleotide sequence ID" value="NZ_SORI01000008.1"/>
</dbReference>
<evidence type="ECO:0000259" key="6">
    <source>
        <dbReference type="PROSITE" id="PS50926"/>
    </source>
</evidence>
<keyword evidence="2" id="KW-0540">Nuclease</keyword>
<keyword evidence="5" id="KW-1133">Transmembrane helix</keyword>
<dbReference type="OrthoDB" id="9780734at2"/>
<dbReference type="AlphaFoldDB" id="A0A4R8M5W5"/>
<dbReference type="InterPro" id="IPR002716">
    <property type="entry name" value="PIN_dom"/>
</dbReference>
<evidence type="ECO:0000256" key="2">
    <source>
        <dbReference type="ARBA" id="ARBA00022722"/>
    </source>
</evidence>
<dbReference type="GO" id="GO:0016787">
    <property type="term" value="F:hydrolase activity"/>
    <property type="evidence" value="ECO:0007669"/>
    <property type="project" value="UniProtKB-KW"/>
</dbReference>
<dbReference type="CDD" id="cd09877">
    <property type="entry name" value="PIN_YacL-like"/>
    <property type="match status" value="1"/>
</dbReference>
<accession>A0A4R8M5W5</accession>
<evidence type="ECO:0000256" key="1">
    <source>
        <dbReference type="ARBA" id="ARBA00001946"/>
    </source>
</evidence>
<feature type="transmembrane region" description="Helical" evidence="5">
    <location>
        <begin position="12"/>
        <end position="36"/>
    </location>
</feature>
<dbReference type="InterPro" id="IPR002792">
    <property type="entry name" value="TRAM_dom"/>
</dbReference>
<evidence type="ECO:0000256" key="3">
    <source>
        <dbReference type="ARBA" id="ARBA00022801"/>
    </source>
</evidence>
<dbReference type="Pfam" id="PF01850">
    <property type="entry name" value="PIN"/>
    <property type="match status" value="1"/>
</dbReference>
<keyword evidence="5" id="KW-0472">Membrane</keyword>
<name>A0A4R8M5W5_9BACT</name>
<dbReference type="EMBL" id="SORI01000008">
    <property type="protein sequence ID" value="TDY60504.1"/>
    <property type="molecule type" value="Genomic_DNA"/>
</dbReference>
<evidence type="ECO:0000256" key="4">
    <source>
        <dbReference type="ARBA" id="ARBA00022842"/>
    </source>
</evidence>
<dbReference type="Gene3D" id="3.40.50.1010">
    <property type="entry name" value="5'-nuclease"/>
    <property type="match status" value="1"/>
</dbReference>
<feature type="transmembrane region" description="Helical" evidence="5">
    <location>
        <begin position="127"/>
        <end position="147"/>
    </location>
</feature>
<dbReference type="GO" id="GO:0004518">
    <property type="term" value="F:nuclease activity"/>
    <property type="evidence" value="ECO:0007669"/>
    <property type="project" value="UniProtKB-KW"/>
</dbReference>
<keyword evidence="4" id="KW-0460">Magnesium</keyword>
<evidence type="ECO:0000313" key="8">
    <source>
        <dbReference type="Proteomes" id="UP000295066"/>
    </source>
</evidence>
<dbReference type="PANTHER" id="PTHR11603:SF147">
    <property type="entry name" value="MEMBRANE PROTEIN"/>
    <property type="match status" value="1"/>
</dbReference>
<protein>
    <submittedName>
        <fullName evidence="7">Uncharacterized protein YacL</fullName>
    </submittedName>
</protein>
<dbReference type="InterPro" id="IPR052041">
    <property type="entry name" value="Nucleic_acid_metab_PIN/TRAM"/>
</dbReference>
<evidence type="ECO:0000313" key="7">
    <source>
        <dbReference type="EMBL" id="TDY60504.1"/>
    </source>
</evidence>
<organism evidence="7 8">
    <name type="scientific">Aminivibrio pyruvatiphilus</name>
    <dbReference type="NCBI Taxonomy" id="1005740"/>
    <lineage>
        <taxon>Bacteria</taxon>
        <taxon>Thermotogati</taxon>
        <taxon>Synergistota</taxon>
        <taxon>Synergistia</taxon>
        <taxon>Synergistales</taxon>
        <taxon>Aminobacteriaceae</taxon>
        <taxon>Aminivibrio</taxon>
    </lineage>
</organism>
<keyword evidence="5" id="KW-0812">Transmembrane</keyword>
<sequence length="395" mass="43409">MTEGFGKIVRMIFSGLVLLLGGMIGAQVAQLLFPLVPEEWFMAGKSWLPLWLPGKIFLTVLSVVLFAFLGLILSPVFLRLLGLMGTFFETHLKNTSWSEITAATVGMIVGLIIANLVALPFSDLLFGSYLALILNIVLGYLGARILLKRQSDLLHVLGPIQGLKEKISMIRGQRERHDEGGMRLSAEEQQWCAGRKILDTSVIIDGRILDVARTGFLEGVIIIPQFVLLELQAVADSTDPARRTRGRRGLDVVNELQRLGDLQVEIADTTLKTLRAESVDSGLVALADRLGGQILTTDYNLNKLAQIQGIRVLNVNDLANALKPMLLPGETIIIDVIREGKEPHQGVGYLDDGTMFVVEDGENFIGKRVEVVVTSMLQTSAGRMVFGRVRKEVRS</sequence>
<evidence type="ECO:0000256" key="5">
    <source>
        <dbReference type="SAM" id="Phobius"/>
    </source>
</evidence>
<feature type="transmembrane region" description="Helical" evidence="5">
    <location>
        <begin position="56"/>
        <end position="81"/>
    </location>
</feature>
<dbReference type="Proteomes" id="UP000295066">
    <property type="component" value="Unassembled WGS sequence"/>
</dbReference>
<proteinExistence type="predicted"/>
<dbReference type="SMART" id="SM00670">
    <property type="entry name" value="PINc"/>
    <property type="match status" value="1"/>
</dbReference>
<feature type="transmembrane region" description="Helical" evidence="5">
    <location>
        <begin position="102"/>
        <end position="121"/>
    </location>
</feature>
<dbReference type="PANTHER" id="PTHR11603">
    <property type="entry name" value="AAA FAMILY ATPASE"/>
    <property type="match status" value="1"/>
</dbReference>
<comment type="caution">
    <text evidence="7">The sequence shown here is derived from an EMBL/GenBank/DDBJ whole genome shotgun (WGS) entry which is preliminary data.</text>
</comment>
<dbReference type="InterPro" id="IPR029060">
    <property type="entry name" value="PIN-like_dom_sf"/>
</dbReference>
<keyword evidence="8" id="KW-1185">Reference proteome</keyword>
<reference evidence="7 8" key="1">
    <citation type="submission" date="2019-03" db="EMBL/GenBank/DDBJ databases">
        <title>Genomic Encyclopedia of Type Strains, Phase IV (KMG-IV): sequencing the most valuable type-strain genomes for metagenomic binning, comparative biology and taxonomic classification.</title>
        <authorList>
            <person name="Goeker M."/>
        </authorList>
    </citation>
    <scope>NUCLEOTIDE SEQUENCE [LARGE SCALE GENOMIC DNA]</scope>
    <source>
        <strain evidence="7 8">DSM 25964</strain>
    </source>
</reference>
<dbReference type="SUPFAM" id="SSF88723">
    <property type="entry name" value="PIN domain-like"/>
    <property type="match status" value="1"/>
</dbReference>
<keyword evidence="3" id="KW-0378">Hydrolase</keyword>
<gene>
    <name evidence="7" type="ORF">C8D99_10853</name>
</gene>
<comment type="cofactor">
    <cofactor evidence="1">
        <name>Mg(2+)</name>
        <dbReference type="ChEBI" id="CHEBI:18420"/>
    </cofactor>
</comment>
<feature type="domain" description="TRAM" evidence="6">
    <location>
        <begin position="325"/>
        <end position="391"/>
    </location>
</feature>
<dbReference type="Pfam" id="PF01938">
    <property type="entry name" value="TRAM"/>
    <property type="match status" value="1"/>
</dbReference>
<dbReference type="PROSITE" id="PS50926">
    <property type="entry name" value="TRAM"/>
    <property type="match status" value="1"/>
</dbReference>